<feature type="domain" description="Thioesterase" evidence="2">
    <location>
        <begin position="68"/>
        <end position="144"/>
    </location>
</feature>
<keyword evidence="4" id="KW-1185">Reference proteome</keyword>
<dbReference type="EMBL" id="JALBUF010000001">
    <property type="protein sequence ID" value="MCI0181846.1"/>
    <property type="molecule type" value="Genomic_DNA"/>
</dbReference>
<proteinExistence type="predicted"/>
<evidence type="ECO:0000259" key="2">
    <source>
        <dbReference type="Pfam" id="PF03061"/>
    </source>
</evidence>
<protein>
    <recommendedName>
        <fullName evidence="2">Thioesterase domain-containing protein</fullName>
    </recommendedName>
</protein>
<dbReference type="Proteomes" id="UP001139263">
    <property type="component" value="Unassembled WGS sequence"/>
</dbReference>
<dbReference type="InterPro" id="IPR029069">
    <property type="entry name" value="HotDog_dom_sf"/>
</dbReference>
<name>A0A9X1V550_9BACL</name>
<dbReference type="SUPFAM" id="SSF54637">
    <property type="entry name" value="Thioesterase/thiol ester dehydrase-isomerase"/>
    <property type="match status" value="1"/>
</dbReference>
<organism evidence="3 4">
    <name type="scientific">Sulfoacidibacillus ferrooxidans</name>
    <dbReference type="NCBI Taxonomy" id="2005001"/>
    <lineage>
        <taxon>Bacteria</taxon>
        <taxon>Bacillati</taxon>
        <taxon>Bacillota</taxon>
        <taxon>Bacilli</taxon>
        <taxon>Bacillales</taxon>
        <taxon>Alicyclobacillaceae</taxon>
        <taxon>Sulfoacidibacillus</taxon>
    </lineage>
</organism>
<accession>A0A9X1V550</accession>
<sequence length="162" mass="18109">MRDQINAQLDTMSEGELEQIYRLIEAKKRTYHQPLAFLLEVMQFRVVGDGADKYMYQMQIGDELLNRYGIVHGGVITTFIDTAMAETAFLLDGELKKAVTLNLTVNFVKQAVSGMLHCQVVPTQNSYRLALFTALVTDEEGDVIATATGHFYKSSHQAVTQG</sequence>
<evidence type="ECO:0000313" key="4">
    <source>
        <dbReference type="Proteomes" id="UP001139263"/>
    </source>
</evidence>
<gene>
    <name evidence="3" type="ORF">MM817_00093</name>
</gene>
<dbReference type="InterPro" id="IPR006683">
    <property type="entry name" value="Thioestr_dom"/>
</dbReference>
<dbReference type="RefSeq" id="WP_241711477.1">
    <property type="nucleotide sequence ID" value="NZ_JALBUF010000001.1"/>
</dbReference>
<evidence type="ECO:0000313" key="3">
    <source>
        <dbReference type="EMBL" id="MCI0181846.1"/>
    </source>
</evidence>
<reference evidence="3" key="1">
    <citation type="submission" date="2022-03" db="EMBL/GenBank/DDBJ databases">
        <title>Draft Genome Sequence of Firmicute Strain S0AB, a Heterotrophic Iron/Sulfur-Oxidizing Extreme Acidophile.</title>
        <authorList>
            <person name="Vergara E."/>
            <person name="Pakostova E."/>
            <person name="Johnson D.B."/>
            <person name="Holmes D.S."/>
        </authorList>
    </citation>
    <scope>NUCLEOTIDE SEQUENCE</scope>
    <source>
        <strain evidence="3">S0AB</strain>
    </source>
</reference>
<comment type="caution">
    <text evidence="3">The sequence shown here is derived from an EMBL/GenBank/DDBJ whole genome shotgun (WGS) entry which is preliminary data.</text>
</comment>
<dbReference type="AlphaFoldDB" id="A0A9X1V550"/>
<dbReference type="Pfam" id="PF03061">
    <property type="entry name" value="4HBT"/>
    <property type="match status" value="1"/>
</dbReference>
<dbReference type="GO" id="GO:0016289">
    <property type="term" value="F:acyl-CoA hydrolase activity"/>
    <property type="evidence" value="ECO:0007669"/>
    <property type="project" value="UniProtKB-ARBA"/>
</dbReference>
<keyword evidence="1" id="KW-0378">Hydrolase</keyword>
<dbReference type="InterPro" id="IPR003736">
    <property type="entry name" value="PAAI_dom"/>
</dbReference>
<dbReference type="PANTHER" id="PTHR47260:SF1">
    <property type="entry name" value="UPF0644 PROTEIN PB2B4.06"/>
    <property type="match status" value="1"/>
</dbReference>
<dbReference type="InterPro" id="IPR052061">
    <property type="entry name" value="PTE-AB_protein"/>
</dbReference>
<dbReference type="Gene3D" id="3.10.129.10">
    <property type="entry name" value="Hotdog Thioesterase"/>
    <property type="match status" value="1"/>
</dbReference>
<evidence type="ECO:0000256" key="1">
    <source>
        <dbReference type="ARBA" id="ARBA00022801"/>
    </source>
</evidence>
<dbReference type="CDD" id="cd03443">
    <property type="entry name" value="PaaI_thioesterase"/>
    <property type="match status" value="1"/>
</dbReference>
<dbReference type="PANTHER" id="PTHR47260">
    <property type="entry name" value="UPF0644 PROTEIN PB2B4.06"/>
    <property type="match status" value="1"/>
</dbReference>
<dbReference type="NCBIfam" id="TIGR00369">
    <property type="entry name" value="unchar_dom_1"/>
    <property type="match status" value="1"/>
</dbReference>